<sequence length="69" mass="7554">MAVVSAWRRVRAALTESNKCAWLPEPTAVTGRPLQREKSTDPTRSPHFGGPPPLTDATCLDGPLLRRTD</sequence>
<gene>
    <name evidence="2" type="ORF">L829_4114</name>
</gene>
<accession>A0A829PT87</accession>
<proteinExistence type="predicted"/>
<feature type="region of interest" description="Disordered" evidence="1">
    <location>
        <begin position="27"/>
        <end position="69"/>
    </location>
</feature>
<evidence type="ECO:0000313" key="3">
    <source>
        <dbReference type="Proteomes" id="UP000019854"/>
    </source>
</evidence>
<evidence type="ECO:0000313" key="2">
    <source>
        <dbReference type="EMBL" id="ETZ90530.1"/>
    </source>
</evidence>
<reference evidence="2 3" key="1">
    <citation type="submission" date="2014-01" db="EMBL/GenBank/DDBJ databases">
        <authorList>
            <person name="Zelazny A."/>
            <person name="Olivier K."/>
            <person name="Sampaio E.P."/>
            <person name="Holland S.M."/>
            <person name="Tallon L.J."/>
            <person name="Sadzewicz L.K."/>
            <person name="Sengamalay N."/>
            <person name="Fraser C.M."/>
            <person name="Hine E."/>
            <person name="Shefchek K.A."/>
            <person name="Das S.P."/>
            <person name="Shallom S.J."/>
            <person name="Agrawal S."/>
            <person name="Tettelin H."/>
        </authorList>
    </citation>
    <scope>NUCLEOTIDE SEQUENCE [LARGE SCALE GENOMIC DNA]</scope>
    <source>
        <strain evidence="2 3">MAB_030201_1075</strain>
    </source>
</reference>
<name>A0A829PT87_9MYCO</name>
<dbReference type="Proteomes" id="UP000019854">
    <property type="component" value="Unassembled WGS sequence"/>
</dbReference>
<evidence type="ECO:0000256" key="1">
    <source>
        <dbReference type="SAM" id="MobiDB-lite"/>
    </source>
</evidence>
<dbReference type="EMBL" id="JAOX01000001">
    <property type="protein sequence ID" value="ETZ90530.1"/>
    <property type="molecule type" value="Genomic_DNA"/>
</dbReference>
<organism evidence="2 3">
    <name type="scientific">Mycobacteroides abscessus MAB_030201_1075</name>
    <dbReference type="NCBI Taxonomy" id="1335410"/>
    <lineage>
        <taxon>Bacteria</taxon>
        <taxon>Bacillati</taxon>
        <taxon>Actinomycetota</taxon>
        <taxon>Actinomycetes</taxon>
        <taxon>Mycobacteriales</taxon>
        <taxon>Mycobacteriaceae</taxon>
        <taxon>Mycobacteroides</taxon>
        <taxon>Mycobacteroides abscessus</taxon>
    </lineage>
</organism>
<dbReference type="AlphaFoldDB" id="A0A829PT87"/>
<protein>
    <submittedName>
        <fullName evidence="2">Uncharacterized protein</fullName>
    </submittedName>
</protein>
<comment type="caution">
    <text evidence="2">The sequence shown here is derived from an EMBL/GenBank/DDBJ whole genome shotgun (WGS) entry which is preliminary data.</text>
</comment>